<dbReference type="SUPFAM" id="SSF103481">
    <property type="entry name" value="Multidrug resistance efflux transporter EmrE"/>
    <property type="match status" value="1"/>
</dbReference>
<dbReference type="Ensembl" id="ENSNNAT00000030251.1">
    <property type="protein sequence ID" value="ENSNNAP00000028847.1"/>
    <property type="gene ID" value="ENSNNAG00000018534.1"/>
</dbReference>
<feature type="transmembrane region" description="Helical" evidence="7">
    <location>
        <begin position="176"/>
        <end position="195"/>
    </location>
</feature>
<feature type="transmembrane region" description="Helical" evidence="7">
    <location>
        <begin position="99"/>
        <end position="121"/>
    </location>
</feature>
<reference evidence="8" key="1">
    <citation type="submission" date="2025-08" db="UniProtKB">
        <authorList>
            <consortium name="Ensembl"/>
        </authorList>
    </citation>
    <scope>IDENTIFICATION</scope>
</reference>
<keyword evidence="4 7" id="KW-1133">Transmembrane helix</keyword>
<feature type="region of interest" description="Disordered" evidence="6">
    <location>
        <begin position="1"/>
        <end position="29"/>
    </location>
</feature>
<accession>A0A8C6YEH0</accession>
<name>A0A8C6YEH0_NAJNA</name>
<dbReference type="AlphaFoldDB" id="A0A8C6YEH0"/>
<evidence type="ECO:0000313" key="9">
    <source>
        <dbReference type="Proteomes" id="UP000694559"/>
    </source>
</evidence>
<proteinExistence type="inferred from homology"/>
<dbReference type="Proteomes" id="UP000694559">
    <property type="component" value="Unplaced"/>
</dbReference>
<feature type="transmembrane region" description="Helical" evidence="7">
    <location>
        <begin position="370"/>
        <end position="390"/>
    </location>
</feature>
<keyword evidence="9" id="KW-1185">Reference proteome</keyword>
<dbReference type="InterPro" id="IPR008521">
    <property type="entry name" value="Mg_trans_NIPA"/>
</dbReference>
<organism evidence="8 9">
    <name type="scientific">Naja naja</name>
    <name type="common">Indian cobra</name>
    <dbReference type="NCBI Taxonomy" id="35670"/>
    <lineage>
        <taxon>Eukaryota</taxon>
        <taxon>Metazoa</taxon>
        <taxon>Chordata</taxon>
        <taxon>Craniata</taxon>
        <taxon>Vertebrata</taxon>
        <taxon>Euteleostomi</taxon>
        <taxon>Lepidosauria</taxon>
        <taxon>Squamata</taxon>
        <taxon>Bifurcata</taxon>
        <taxon>Unidentata</taxon>
        <taxon>Episquamata</taxon>
        <taxon>Toxicofera</taxon>
        <taxon>Serpentes</taxon>
        <taxon>Colubroidea</taxon>
        <taxon>Elapidae</taxon>
        <taxon>Elapinae</taxon>
        <taxon>Naja</taxon>
    </lineage>
</organism>
<dbReference type="InterPro" id="IPR037185">
    <property type="entry name" value="EmrE-like"/>
</dbReference>
<reference evidence="8" key="2">
    <citation type="submission" date="2025-09" db="UniProtKB">
        <authorList>
            <consortium name="Ensembl"/>
        </authorList>
    </citation>
    <scope>IDENTIFICATION</scope>
</reference>
<keyword evidence="5 7" id="KW-0472">Membrane</keyword>
<dbReference type="GeneTree" id="ENSGT00940000160022"/>
<dbReference type="PANTHER" id="PTHR12570:SF13">
    <property type="entry name" value="MAGNESIUM TRANSPORTER NIPA3"/>
    <property type="match status" value="1"/>
</dbReference>
<dbReference type="OMA" id="NTAAYAF"/>
<feature type="transmembrane region" description="Helical" evidence="7">
    <location>
        <begin position="307"/>
        <end position="326"/>
    </location>
</feature>
<evidence type="ECO:0000256" key="5">
    <source>
        <dbReference type="ARBA" id="ARBA00023136"/>
    </source>
</evidence>
<evidence type="ECO:0000256" key="7">
    <source>
        <dbReference type="SAM" id="Phobius"/>
    </source>
</evidence>
<gene>
    <name evidence="8" type="primary">NIPAL1</name>
</gene>
<dbReference type="GO" id="GO:0005794">
    <property type="term" value="C:Golgi apparatus"/>
    <property type="evidence" value="ECO:0007669"/>
    <property type="project" value="Ensembl"/>
</dbReference>
<dbReference type="GO" id="GO:0015095">
    <property type="term" value="F:magnesium ion transmembrane transporter activity"/>
    <property type="evidence" value="ECO:0007669"/>
    <property type="project" value="InterPro"/>
</dbReference>
<feature type="compositionally biased region" description="Low complexity" evidence="6">
    <location>
        <begin position="19"/>
        <end position="29"/>
    </location>
</feature>
<protein>
    <submittedName>
        <fullName evidence="8">NIPA like domain containing 1</fullName>
    </submittedName>
</protein>
<feature type="transmembrane region" description="Helical" evidence="7">
    <location>
        <begin position="148"/>
        <end position="170"/>
    </location>
</feature>
<dbReference type="OrthoDB" id="6428174at2759"/>
<feature type="transmembrane region" description="Helical" evidence="7">
    <location>
        <begin position="338"/>
        <end position="358"/>
    </location>
</feature>
<evidence type="ECO:0000256" key="1">
    <source>
        <dbReference type="ARBA" id="ARBA00004141"/>
    </source>
</evidence>
<dbReference type="PANTHER" id="PTHR12570">
    <property type="match status" value="1"/>
</dbReference>
<evidence type="ECO:0000313" key="8">
    <source>
        <dbReference type="Ensembl" id="ENSNNAP00000028847.1"/>
    </source>
</evidence>
<keyword evidence="3 7" id="KW-0812">Transmembrane</keyword>
<sequence>MFALPSEEGGSAVPTGETPSVSGVSGPSVGRKWCCCPSRARKHSTALKGEVFPLACPNSQHAWCQILNVSELQASFFAYSGRYPNETVLNVSTPQGSKYSLYLGVALAIGSSIFVGSSFILKKKGLLQMAAKGFTRAGEGGYSYLKEWLWWAGLLSMGIGEAANFAAYAFAPATLVTPLGALSVLISAILSSYFLEEKLNIHGKLGCVLSILGSTVMVIHAPEEELITSLDDMETKLKDPVFIVFASVIIVTSLVLIFVVAPRFGQTNILVYISICSLIGAFSVSSVKGLGIAIKDMLYQKPVFRNPLLYILTVVLVLAVSTQINYLNKSLDVFNTSLVTPIYYVCFTTTVVICSVILFKEWNSMELGDIIGTLSGFFTIIIGIFFLHAFKNVSITWNQLASVKKDPNLPLHAYESHHTLLENMDAPISICDEDNTLFSRGNERQ</sequence>
<evidence type="ECO:0000256" key="3">
    <source>
        <dbReference type="ARBA" id="ARBA00022692"/>
    </source>
</evidence>
<feature type="transmembrane region" description="Helical" evidence="7">
    <location>
        <begin position="241"/>
        <end position="262"/>
    </location>
</feature>
<feature type="transmembrane region" description="Helical" evidence="7">
    <location>
        <begin position="269"/>
        <end position="287"/>
    </location>
</feature>
<dbReference type="GO" id="GO:0016020">
    <property type="term" value="C:membrane"/>
    <property type="evidence" value="ECO:0007669"/>
    <property type="project" value="UniProtKB-SubCell"/>
</dbReference>
<comment type="subcellular location">
    <subcellularLocation>
        <location evidence="1">Membrane</location>
        <topology evidence="1">Multi-pass membrane protein</topology>
    </subcellularLocation>
</comment>
<evidence type="ECO:0000256" key="6">
    <source>
        <dbReference type="SAM" id="MobiDB-lite"/>
    </source>
</evidence>
<evidence type="ECO:0000256" key="4">
    <source>
        <dbReference type="ARBA" id="ARBA00022989"/>
    </source>
</evidence>
<evidence type="ECO:0000256" key="2">
    <source>
        <dbReference type="ARBA" id="ARBA00007230"/>
    </source>
</evidence>
<dbReference type="Pfam" id="PF05653">
    <property type="entry name" value="Mg_trans_NIPA"/>
    <property type="match status" value="1"/>
</dbReference>
<comment type="similarity">
    <text evidence="2">Belongs to the NIPA family.</text>
</comment>